<accession>A0AAE1DWA5</accession>
<reference evidence="1" key="1">
    <citation type="journal article" date="2023" name="G3 (Bethesda)">
        <title>A reference genome for the long-term kleptoplast-retaining sea slug Elysia crispata morphotype clarki.</title>
        <authorList>
            <person name="Eastman K.E."/>
            <person name="Pendleton A.L."/>
            <person name="Shaikh M.A."/>
            <person name="Suttiyut T."/>
            <person name="Ogas R."/>
            <person name="Tomko P."/>
            <person name="Gavelis G."/>
            <person name="Widhalm J.R."/>
            <person name="Wisecaver J.H."/>
        </authorList>
    </citation>
    <scope>NUCLEOTIDE SEQUENCE</scope>
    <source>
        <strain evidence="1">ECLA1</strain>
    </source>
</reference>
<protein>
    <submittedName>
        <fullName evidence="1">Uncharacterized protein</fullName>
    </submittedName>
</protein>
<dbReference type="EMBL" id="JAWDGP010002332">
    <property type="protein sequence ID" value="KAK3783898.1"/>
    <property type="molecule type" value="Genomic_DNA"/>
</dbReference>
<sequence length="136" mass="15483">MLKGVLQKRAAQRHTLLLPQMPEPTWTVPCVSTKEKPEHDNCPPGEESWCWYERVLQEGPVYPTLHDREQSTYLYANVAKHIQKVYMCLNDPALLGQFVSTGSLGSRLFFPAVRCMLTSAVTSLGHKRTRQGLEKK</sequence>
<organism evidence="1 2">
    <name type="scientific">Elysia crispata</name>
    <name type="common">lettuce slug</name>
    <dbReference type="NCBI Taxonomy" id="231223"/>
    <lineage>
        <taxon>Eukaryota</taxon>
        <taxon>Metazoa</taxon>
        <taxon>Spiralia</taxon>
        <taxon>Lophotrochozoa</taxon>
        <taxon>Mollusca</taxon>
        <taxon>Gastropoda</taxon>
        <taxon>Heterobranchia</taxon>
        <taxon>Euthyneura</taxon>
        <taxon>Panpulmonata</taxon>
        <taxon>Sacoglossa</taxon>
        <taxon>Placobranchoidea</taxon>
        <taxon>Plakobranchidae</taxon>
        <taxon>Elysia</taxon>
    </lineage>
</organism>
<gene>
    <name evidence="1" type="ORF">RRG08_042831</name>
</gene>
<comment type="caution">
    <text evidence="1">The sequence shown here is derived from an EMBL/GenBank/DDBJ whole genome shotgun (WGS) entry which is preliminary data.</text>
</comment>
<dbReference type="Proteomes" id="UP001283361">
    <property type="component" value="Unassembled WGS sequence"/>
</dbReference>
<evidence type="ECO:0000313" key="2">
    <source>
        <dbReference type="Proteomes" id="UP001283361"/>
    </source>
</evidence>
<proteinExistence type="predicted"/>
<name>A0AAE1DWA5_9GAST</name>
<dbReference type="AlphaFoldDB" id="A0AAE1DWA5"/>
<keyword evidence="2" id="KW-1185">Reference proteome</keyword>
<evidence type="ECO:0000313" key="1">
    <source>
        <dbReference type="EMBL" id="KAK3783898.1"/>
    </source>
</evidence>